<dbReference type="KEGG" id="cbd:CBUD_0996a"/>
<gene>
    <name evidence="1" type="ORF">CBUD_0996a</name>
</gene>
<evidence type="ECO:0000313" key="2">
    <source>
        <dbReference type="Proteomes" id="UP000008555"/>
    </source>
</evidence>
<evidence type="ECO:0000313" key="1">
    <source>
        <dbReference type="EMBL" id="ACI23137.1"/>
    </source>
</evidence>
<proteinExistence type="predicted"/>
<protein>
    <submittedName>
        <fullName evidence="1">Uncharacterized protein</fullName>
    </submittedName>
</protein>
<dbReference type="RefSeq" id="WP_011996865.1">
    <property type="nucleotide sequence ID" value="NC_009727.1"/>
</dbReference>
<dbReference type="Proteomes" id="UP000008555">
    <property type="component" value="Chromosome"/>
</dbReference>
<dbReference type="HOGENOM" id="CLU_3396047_0_0_6"/>
<accession>B5XHB7</accession>
<sequence length="37" mass="4415">MHLTIFMIKILNNKLKILFREKIGRSISESIKERSAR</sequence>
<reference evidence="1 2" key="1">
    <citation type="journal article" date="2009" name="Infect. Immun.">
        <title>Comparative genomics reveal extensive transposon-mediated genomic plasticity and diversity among potential effector proteins within the genus Coxiella.</title>
        <authorList>
            <person name="Beare P.A."/>
            <person name="Unsworth N."/>
            <person name="Andoh M."/>
            <person name="Voth D.E."/>
            <person name="Omsland A."/>
            <person name="Gilk S.D."/>
            <person name="Williams K.P."/>
            <person name="Sobral B.W."/>
            <person name="Kupko J.J.III."/>
            <person name="Porcella S.F."/>
            <person name="Samuel J.E."/>
            <person name="Heinzen R.A."/>
        </authorList>
    </citation>
    <scope>NUCLEOTIDE SEQUENCE [LARGE SCALE GENOMIC DNA]</scope>
    <source>
        <strain evidence="1 2">Dugway 5J108-111</strain>
    </source>
</reference>
<name>B5XHB7_COXBN</name>
<dbReference type="AlphaFoldDB" id="B5XHB7"/>
<dbReference type="EMBL" id="CP000733">
    <property type="protein sequence ID" value="ACI23137.1"/>
    <property type="molecule type" value="Genomic_DNA"/>
</dbReference>
<organism evidence="1 2">
    <name type="scientific">Coxiella burnetii (strain Dugway 5J108-111)</name>
    <dbReference type="NCBI Taxonomy" id="434922"/>
    <lineage>
        <taxon>Bacteria</taxon>
        <taxon>Pseudomonadati</taxon>
        <taxon>Pseudomonadota</taxon>
        <taxon>Gammaproteobacteria</taxon>
        <taxon>Legionellales</taxon>
        <taxon>Coxiellaceae</taxon>
        <taxon>Coxiella</taxon>
    </lineage>
</organism>